<dbReference type="Proteomes" id="UP000214618">
    <property type="component" value="Chromosome"/>
</dbReference>
<evidence type="ECO:0000313" key="2">
    <source>
        <dbReference type="Proteomes" id="UP000214618"/>
    </source>
</evidence>
<evidence type="ECO:0000313" key="1">
    <source>
        <dbReference type="EMBL" id="ASS93670.1"/>
    </source>
</evidence>
<dbReference type="AlphaFoldDB" id="A0A223EEK7"/>
<name>A0A223EEK7_9BACI</name>
<organism evidence="1 2">
    <name type="scientific">Peribacillus simplex NBRC 15720 = DSM 1321</name>
    <dbReference type="NCBI Taxonomy" id="1349754"/>
    <lineage>
        <taxon>Bacteria</taxon>
        <taxon>Bacillati</taxon>
        <taxon>Bacillota</taxon>
        <taxon>Bacilli</taxon>
        <taxon>Bacillales</taxon>
        <taxon>Bacillaceae</taxon>
        <taxon>Peribacillus</taxon>
    </lineage>
</organism>
<dbReference type="EMBL" id="CP017704">
    <property type="protein sequence ID" value="ASS93670.1"/>
    <property type="molecule type" value="Genomic_DNA"/>
</dbReference>
<sequence>MSEAKNGPILIDLPSAWYETEIGSEKMGKVKIWFISYESFNVGWDDGNGWTSTGTERHPAMIVTGSPN</sequence>
<gene>
    <name evidence="1" type="ORF">BS1321_06610</name>
</gene>
<accession>A0A223EEK7</accession>
<protein>
    <submittedName>
        <fullName evidence="1">Uncharacterized protein</fullName>
    </submittedName>
</protein>
<proteinExistence type="predicted"/>
<reference evidence="1 2" key="1">
    <citation type="submission" date="2016-10" db="EMBL/GenBank/DDBJ databases">
        <title>The whole genome sequencing and assembly of Bacillus simplex DSM 1321 strain.</title>
        <authorList>
            <person name="Park M.-K."/>
            <person name="Lee Y.-J."/>
            <person name="Yi H."/>
            <person name="Bahn Y.-S."/>
            <person name="Kim J.F."/>
            <person name="Lee D.-W."/>
        </authorList>
    </citation>
    <scope>NUCLEOTIDE SEQUENCE [LARGE SCALE GENOMIC DNA]</scope>
    <source>
        <strain evidence="1 2">DSM 1321</strain>
    </source>
</reference>